<feature type="transmembrane region" description="Helical" evidence="1">
    <location>
        <begin position="175"/>
        <end position="196"/>
    </location>
</feature>
<reference evidence="2 3" key="1">
    <citation type="submission" date="2018-08" db="EMBL/GenBank/DDBJ databases">
        <title>A genome reference for cultivated species of the human gut microbiota.</title>
        <authorList>
            <person name="Zou Y."/>
            <person name="Xue W."/>
            <person name="Luo G."/>
        </authorList>
    </citation>
    <scope>NUCLEOTIDE SEQUENCE [LARGE SCALE GENOMIC DNA]</scope>
    <source>
        <strain evidence="2 3">OF01-2LB</strain>
    </source>
</reference>
<dbReference type="InterPro" id="IPR050303">
    <property type="entry name" value="GatZ_KbaZ_carbometab"/>
</dbReference>
<dbReference type="Pfam" id="PF03613">
    <property type="entry name" value="EIID-AGA"/>
    <property type="match status" value="1"/>
</dbReference>
<dbReference type="GO" id="GO:0009401">
    <property type="term" value="P:phosphoenolpyruvate-dependent sugar phosphotransferase system"/>
    <property type="evidence" value="ECO:0007669"/>
    <property type="project" value="InterPro"/>
</dbReference>
<keyword evidence="1" id="KW-0472">Membrane</keyword>
<keyword evidence="1" id="KW-1133">Transmembrane helix</keyword>
<keyword evidence="1" id="KW-0812">Transmembrane</keyword>
<proteinExistence type="predicted"/>
<dbReference type="PROSITE" id="PS51108">
    <property type="entry name" value="PTS_EIID"/>
    <property type="match status" value="1"/>
</dbReference>
<comment type="caution">
    <text evidence="2">The sequence shown here is derived from an EMBL/GenBank/DDBJ whole genome shotgun (WGS) entry which is preliminary data.</text>
</comment>
<dbReference type="Proteomes" id="UP000260025">
    <property type="component" value="Unassembled WGS sequence"/>
</dbReference>
<feature type="transmembrane region" description="Helical" evidence="1">
    <location>
        <begin position="244"/>
        <end position="263"/>
    </location>
</feature>
<dbReference type="EMBL" id="QVEV01000038">
    <property type="protein sequence ID" value="RGC11312.1"/>
    <property type="molecule type" value="Genomic_DNA"/>
</dbReference>
<sequence length="266" mass="28956">MSEPVLTKKDITRAALRWQMMSCSTLNYEILQGGTFAYSIAPALRKIYAKDEEYKAALLSHYRYFNSNPWTVNVILGAVLALEDAQGLQARSAVQDFKTSMMGPLAGIGDTLVFVLFPTIMGSISGYMLLDGNPVMSVVWSALWAVFFLLRTRLVHFGYYKGLQILSAIGTKLNSLTEAASVLGLVVVGGLISGVVKISVPLTFTSGEVVQEIQPLIDSVLPGMLPVIFTFVCYHLLTKKNISMSKLILLVIVFAMAAAYLGILSA</sequence>
<dbReference type="AlphaFoldDB" id="A0A3E2VKN8"/>
<dbReference type="PANTHER" id="PTHR32502">
    <property type="entry name" value="N-ACETYLGALACTOSAMINE PERMEASE II COMPONENT-RELATED"/>
    <property type="match status" value="1"/>
</dbReference>
<dbReference type="PANTHER" id="PTHR32502:SF26">
    <property type="entry name" value="PHOSPHOTRANSFERASE SYSTEM SUGAR-SPECIFIC EIID COMPONENT"/>
    <property type="match status" value="1"/>
</dbReference>
<dbReference type="RefSeq" id="WP_117444491.1">
    <property type="nucleotide sequence ID" value="NZ_JAJFEN010000013.1"/>
</dbReference>
<dbReference type="OrthoDB" id="9795582at2"/>
<evidence type="ECO:0000256" key="1">
    <source>
        <dbReference type="SAM" id="Phobius"/>
    </source>
</evidence>
<accession>A0A3E2VKN8</accession>
<feature type="transmembrane region" description="Helical" evidence="1">
    <location>
        <begin position="135"/>
        <end position="154"/>
    </location>
</feature>
<gene>
    <name evidence="2" type="ORF">DXA38_18565</name>
</gene>
<dbReference type="InterPro" id="IPR004704">
    <property type="entry name" value="PTS_IID_man"/>
</dbReference>
<feature type="transmembrane region" description="Helical" evidence="1">
    <location>
        <begin position="216"/>
        <end position="237"/>
    </location>
</feature>
<name>A0A3E2VKN8_CLOIN</name>
<protein>
    <submittedName>
        <fullName evidence="2">PTS system mannose/fructose/sorbose family transporter subunit IID</fullName>
    </submittedName>
</protein>
<evidence type="ECO:0000313" key="3">
    <source>
        <dbReference type="Proteomes" id="UP000260025"/>
    </source>
</evidence>
<dbReference type="GO" id="GO:0005886">
    <property type="term" value="C:plasma membrane"/>
    <property type="evidence" value="ECO:0007669"/>
    <property type="project" value="TreeGrafter"/>
</dbReference>
<organism evidence="2 3">
    <name type="scientific">Clostridium innocuum</name>
    <dbReference type="NCBI Taxonomy" id="1522"/>
    <lineage>
        <taxon>Bacteria</taxon>
        <taxon>Bacillati</taxon>
        <taxon>Bacillota</taxon>
        <taxon>Clostridia</taxon>
        <taxon>Eubacteriales</taxon>
        <taxon>Clostridiaceae</taxon>
        <taxon>Clostridium</taxon>
    </lineage>
</organism>
<feature type="transmembrane region" description="Helical" evidence="1">
    <location>
        <begin position="105"/>
        <end position="129"/>
    </location>
</feature>
<evidence type="ECO:0000313" key="2">
    <source>
        <dbReference type="EMBL" id="RGC11312.1"/>
    </source>
</evidence>